<proteinExistence type="predicted"/>
<evidence type="ECO:0000313" key="2">
    <source>
        <dbReference type="EMBL" id="MFC4584750.1"/>
    </source>
</evidence>
<organism evidence="2 3">
    <name type="scientific">Sphaerisporangium corydalis</name>
    <dbReference type="NCBI Taxonomy" id="1441875"/>
    <lineage>
        <taxon>Bacteria</taxon>
        <taxon>Bacillati</taxon>
        <taxon>Actinomycetota</taxon>
        <taxon>Actinomycetes</taxon>
        <taxon>Streptosporangiales</taxon>
        <taxon>Streptosporangiaceae</taxon>
        <taxon>Sphaerisporangium</taxon>
    </lineage>
</organism>
<name>A0ABV9E8G5_9ACTN</name>
<dbReference type="RefSeq" id="WP_262842765.1">
    <property type="nucleotide sequence ID" value="NZ_JANZYP010000013.1"/>
</dbReference>
<dbReference type="InterPro" id="IPR001509">
    <property type="entry name" value="Epimerase_deHydtase"/>
</dbReference>
<keyword evidence="3" id="KW-1185">Reference proteome</keyword>
<dbReference type="SUPFAM" id="SSF51735">
    <property type="entry name" value="NAD(P)-binding Rossmann-fold domains"/>
    <property type="match status" value="1"/>
</dbReference>
<dbReference type="PANTHER" id="PTHR43245:SF13">
    <property type="entry name" value="UDP-D-APIOSE_UDP-D-XYLOSE SYNTHASE 2"/>
    <property type="match status" value="1"/>
</dbReference>
<sequence>MGKHVIVGAGQVGSPLAEALASSGHEVTVVTRSGSGPATPGVTRLAADASDGERLASIAKGAEALYNCANPQYHRWARDWPPMANAMLGAAEKSGAVLVTLSNLYGYGPVDRPMTEDLPLAAPGTKGRVRAKMWSDALAAHQAGRVRITEVRGSDFFGPNMIDLSFFGSRFIKPILAGKTVRVPADPDQPHSVTYLPDAARALAVVALDERAWGRAWHVPTGPALTIRRMAERIASAEGAPKPELAAIPHWTMRAAGLFSPLLRELEETRYQFVRPFILDSSAFETTFDVPSTPFDDALKHTLTWWHTTHPA</sequence>
<reference evidence="3" key="1">
    <citation type="journal article" date="2019" name="Int. J. Syst. Evol. Microbiol.">
        <title>The Global Catalogue of Microorganisms (GCM) 10K type strain sequencing project: providing services to taxonomists for standard genome sequencing and annotation.</title>
        <authorList>
            <consortium name="The Broad Institute Genomics Platform"/>
            <consortium name="The Broad Institute Genome Sequencing Center for Infectious Disease"/>
            <person name="Wu L."/>
            <person name="Ma J."/>
        </authorList>
    </citation>
    <scope>NUCLEOTIDE SEQUENCE [LARGE SCALE GENOMIC DNA]</scope>
    <source>
        <strain evidence="3">CCUG 49560</strain>
    </source>
</reference>
<dbReference type="PANTHER" id="PTHR43245">
    <property type="entry name" value="BIFUNCTIONAL POLYMYXIN RESISTANCE PROTEIN ARNA"/>
    <property type="match status" value="1"/>
</dbReference>
<dbReference type="InterPro" id="IPR050177">
    <property type="entry name" value="Lipid_A_modif_metabolic_enz"/>
</dbReference>
<evidence type="ECO:0000259" key="1">
    <source>
        <dbReference type="Pfam" id="PF01370"/>
    </source>
</evidence>
<dbReference type="Gene3D" id="3.40.50.720">
    <property type="entry name" value="NAD(P)-binding Rossmann-like Domain"/>
    <property type="match status" value="1"/>
</dbReference>
<dbReference type="Proteomes" id="UP001595891">
    <property type="component" value="Unassembled WGS sequence"/>
</dbReference>
<protein>
    <submittedName>
        <fullName evidence="2">NAD-dependent epimerase/dehydratase family protein</fullName>
    </submittedName>
</protein>
<dbReference type="Pfam" id="PF01370">
    <property type="entry name" value="Epimerase"/>
    <property type="match status" value="1"/>
</dbReference>
<dbReference type="InterPro" id="IPR036291">
    <property type="entry name" value="NAD(P)-bd_dom_sf"/>
</dbReference>
<feature type="domain" description="NAD-dependent epimerase/dehydratase" evidence="1">
    <location>
        <begin position="6"/>
        <end position="209"/>
    </location>
</feature>
<accession>A0ABV9E8G5</accession>
<comment type="caution">
    <text evidence="2">The sequence shown here is derived from an EMBL/GenBank/DDBJ whole genome shotgun (WGS) entry which is preliminary data.</text>
</comment>
<dbReference type="EMBL" id="JBHSFN010000001">
    <property type="protein sequence ID" value="MFC4584750.1"/>
    <property type="molecule type" value="Genomic_DNA"/>
</dbReference>
<gene>
    <name evidence="2" type="ORF">ACFO8L_01600</name>
</gene>
<evidence type="ECO:0000313" key="3">
    <source>
        <dbReference type="Proteomes" id="UP001595891"/>
    </source>
</evidence>